<protein>
    <submittedName>
        <fullName evidence="1">Uncharacterized protein</fullName>
    </submittedName>
</protein>
<dbReference type="EMBL" id="AGUE01000187">
    <property type="protein sequence ID" value="EHK97571.1"/>
    <property type="molecule type" value="Genomic_DNA"/>
</dbReference>
<name>H0EV65_GLAL7</name>
<keyword evidence="2" id="KW-1185">Reference proteome</keyword>
<evidence type="ECO:0000313" key="2">
    <source>
        <dbReference type="Proteomes" id="UP000005446"/>
    </source>
</evidence>
<dbReference type="InParanoid" id="H0EV65"/>
<comment type="caution">
    <text evidence="1">The sequence shown here is derived from an EMBL/GenBank/DDBJ whole genome shotgun (WGS) entry which is preliminary data.</text>
</comment>
<sequence>MSPSIPRVPSCPTRNPRSSACYRRSRIDRVTVILGSWLSINDLAELFVLEFWTEGYELDWRLSEMAGGRMGIEEV</sequence>
<organism evidence="1 2">
    <name type="scientific">Glarea lozoyensis (strain ATCC 74030 / MF5533)</name>
    <dbReference type="NCBI Taxonomy" id="1104152"/>
    <lineage>
        <taxon>Eukaryota</taxon>
        <taxon>Fungi</taxon>
        <taxon>Dikarya</taxon>
        <taxon>Ascomycota</taxon>
        <taxon>Pezizomycotina</taxon>
        <taxon>Leotiomycetes</taxon>
        <taxon>Helotiales</taxon>
        <taxon>Helotiaceae</taxon>
        <taxon>Glarea</taxon>
    </lineage>
</organism>
<reference evidence="1 2" key="1">
    <citation type="journal article" date="2012" name="Eukaryot. Cell">
        <title>Genome sequence of the fungus Glarea lozoyensis: the first genome sequence of a species from the Helotiaceae family.</title>
        <authorList>
            <person name="Youssar L."/>
            <person name="Gruening B.A."/>
            <person name="Erxleben A."/>
            <person name="Guenther S."/>
            <person name="Huettel W."/>
        </authorList>
    </citation>
    <scope>NUCLEOTIDE SEQUENCE [LARGE SCALE GENOMIC DNA]</scope>
    <source>
        <strain evidence="2">ATCC 74030 / MF5533</strain>
    </source>
</reference>
<proteinExistence type="predicted"/>
<accession>H0EV65</accession>
<dbReference type="Proteomes" id="UP000005446">
    <property type="component" value="Unassembled WGS sequence"/>
</dbReference>
<gene>
    <name evidence="1" type="ORF">M7I_6659</name>
</gene>
<dbReference type="AlphaFoldDB" id="H0EV65"/>
<dbReference type="HOGENOM" id="CLU_2671288_0_0_1"/>
<evidence type="ECO:0000313" key="1">
    <source>
        <dbReference type="EMBL" id="EHK97571.1"/>
    </source>
</evidence>